<keyword evidence="7 14" id="KW-0489">Methyltransferase</keyword>
<dbReference type="Pfam" id="PF01029">
    <property type="entry name" value="NusB"/>
    <property type="match status" value="1"/>
</dbReference>
<evidence type="ECO:0000256" key="8">
    <source>
        <dbReference type="ARBA" id="ARBA00022679"/>
    </source>
</evidence>
<evidence type="ECO:0000256" key="9">
    <source>
        <dbReference type="ARBA" id="ARBA00022691"/>
    </source>
</evidence>
<dbReference type="PRINTS" id="PR02008">
    <property type="entry name" value="RCMTFAMILY"/>
</dbReference>
<dbReference type="NCBIfam" id="TIGR00563">
    <property type="entry name" value="rsmB"/>
    <property type="match status" value="1"/>
</dbReference>
<comment type="caution">
    <text evidence="16">The sequence shown here is derived from an EMBL/GenBank/DDBJ whole genome shotgun (WGS) entry which is preliminary data.</text>
</comment>
<dbReference type="SUPFAM" id="SSF53335">
    <property type="entry name" value="S-adenosyl-L-methionine-dependent methyltransferases"/>
    <property type="match status" value="1"/>
</dbReference>
<protein>
    <recommendedName>
        <fullName evidence="4">16S rRNA (cytosine(967)-C(5))-methyltransferase</fullName>
        <ecNumber evidence="4">2.1.1.176</ecNumber>
    </recommendedName>
    <alternativeName>
        <fullName evidence="11">16S rRNA m5C967 methyltransferase</fullName>
    </alternativeName>
    <alternativeName>
        <fullName evidence="12">rRNA (cytosine-C(5)-)-methyltransferase RsmB</fullName>
    </alternativeName>
</protein>
<dbReference type="NCBIfam" id="NF011494">
    <property type="entry name" value="PRK14902.1"/>
    <property type="match status" value="1"/>
</dbReference>
<reference evidence="17" key="1">
    <citation type="journal article" date="2019" name="Int. J. Syst. Evol. Microbiol.">
        <title>The Global Catalogue of Microorganisms (GCM) 10K type strain sequencing project: providing services to taxonomists for standard genome sequencing and annotation.</title>
        <authorList>
            <consortium name="The Broad Institute Genomics Platform"/>
            <consortium name="The Broad Institute Genome Sequencing Center for Infectious Disease"/>
            <person name="Wu L."/>
            <person name="Ma J."/>
        </authorList>
    </citation>
    <scope>NUCLEOTIDE SEQUENCE [LARGE SCALE GENOMIC DNA]</scope>
    <source>
        <strain evidence="17">CCUG 56608</strain>
    </source>
</reference>
<dbReference type="CDD" id="cd02440">
    <property type="entry name" value="AdoMet_MTases"/>
    <property type="match status" value="1"/>
</dbReference>
<evidence type="ECO:0000256" key="3">
    <source>
        <dbReference type="ARBA" id="ARBA00007494"/>
    </source>
</evidence>
<dbReference type="Pfam" id="PF22458">
    <property type="entry name" value="RsmF-B_ferredox"/>
    <property type="match status" value="1"/>
</dbReference>
<dbReference type="GO" id="GO:0032259">
    <property type="term" value="P:methylation"/>
    <property type="evidence" value="ECO:0007669"/>
    <property type="project" value="UniProtKB-KW"/>
</dbReference>
<dbReference type="Gene3D" id="3.30.70.1170">
    <property type="entry name" value="Sun protein, domain 3"/>
    <property type="match status" value="1"/>
</dbReference>
<dbReference type="InterPro" id="IPR023267">
    <property type="entry name" value="RCMT"/>
</dbReference>
<feature type="binding site" evidence="14">
    <location>
        <position position="310"/>
    </location>
    <ligand>
        <name>S-adenosyl-L-methionine</name>
        <dbReference type="ChEBI" id="CHEBI:59789"/>
    </ligand>
</feature>
<dbReference type="PANTHER" id="PTHR22807:SF53">
    <property type="entry name" value="RIBOSOMAL RNA SMALL SUBUNIT METHYLTRANSFERASE B-RELATED"/>
    <property type="match status" value="1"/>
</dbReference>
<feature type="binding site" evidence="14">
    <location>
        <begin position="259"/>
        <end position="265"/>
    </location>
    <ligand>
        <name>S-adenosyl-L-methionine</name>
        <dbReference type="ChEBI" id="CHEBI:59789"/>
    </ligand>
</feature>
<comment type="similarity">
    <text evidence="3 14">Belongs to the class I-like SAM-binding methyltransferase superfamily. RsmB/NOP family.</text>
</comment>
<evidence type="ECO:0000256" key="10">
    <source>
        <dbReference type="ARBA" id="ARBA00022884"/>
    </source>
</evidence>
<gene>
    <name evidence="16" type="primary">rsmB</name>
    <name evidence="16" type="ORF">ACFQ19_14355</name>
</gene>
<evidence type="ECO:0000256" key="6">
    <source>
        <dbReference type="ARBA" id="ARBA00022552"/>
    </source>
</evidence>
<dbReference type="GO" id="GO:0008168">
    <property type="term" value="F:methyltransferase activity"/>
    <property type="evidence" value="ECO:0007669"/>
    <property type="project" value="UniProtKB-KW"/>
</dbReference>
<evidence type="ECO:0000256" key="1">
    <source>
        <dbReference type="ARBA" id="ARBA00002724"/>
    </source>
</evidence>
<dbReference type="EC" id="2.1.1.176" evidence="4"/>
<evidence type="ECO:0000256" key="7">
    <source>
        <dbReference type="ARBA" id="ARBA00022603"/>
    </source>
</evidence>
<evidence type="ECO:0000256" key="11">
    <source>
        <dbReference type="ARBA" id="ARBA00030399"/>
    </source>
</evidence>
<keyword evidence="9 14" id="KW-0949">S-adenosyl-L-methionine</keyword>
<sequence>MAKYQLRQTMLDILIRIEKDKGFSNLLLNHELQQTDFNEKDKRLLTEVIYGTVQNQITIDYYLAQFMKNKKKLDIWVKQLLRMSVYQMVYLEKIPDHAIVHESVEIAKIRGHKGTASFVNGILRSMQRKGVPDLSLIANPIERISIETSHPLWLVERWAEMYGIEKTDAMCHENIKHFPMSIRIQPMKTTRASVMMQLENEGFEVEPSSFSSQGILIKKGNIFQTTLLQDGFVTVQDQSSMLTAESLQLEPGMKVLDTCSAPGGKATHIAELMTDQGDIHACDLHQKKVKLIEEKAAILDLHAISAFQGDARKLDEKYEEASFDRILIDAPCSGLGVINGKPEIKYEKQPSDIERLASIQQDIIETAASLLKPGGLLIYSTCTVDKMENNQVVQTFLENHPAFSIDLTFKNELSESLKQAPGWSAEGLQLFPQDFQTDGFFLTRIKRDT</sequence>
<evidence type="ECO:0000256" key="14">
    <source>
        <dbReference type="PROSITE-ProRule" id="PRU01023"/>
    </source>
</evidence>
<evidence type="ECO:0000256" key="13">
    <source>
        <dbReference type="ARBA" id="ARBA00047283"/>
    </source>
</evidence>
<keyword evidence="5" id="KW-0963">Cytoplasm</keyword>
<name>A0ABW3NIC3_9BACI</name>
<accession>A0ABW3NIC3</accession>
<dbReference type="PROSITE" id="PS51686">
    <property type="entry name" value="SAM_MT_RSMB_NOP"/>
    <property type="match status" value="1"/>
</dbReference>
<dbReference type="EMBL" id="JBHTKK010000019">
    <property type="protein sequence ID" value="MFD1067189.1"/>
    <property type="molecule type" value="Genomic_DNA"/>
</dbReference>
<comment type="catalytic activity">
    <reaction evidence="13">
        <text>cytidine(967) in 16S rRNA + S-adenosyl-L-methionine = 5-methylcytidine(967) in 16S rRNA + S-adenosyl-L-homocysteine + H(+)</text>
        <dbReference type="Rhea" id="RHEA:42748"/>
        <dbReference type="Rhea" id="RHEA-COMP:10219"/>
        <dbReference type="Rhea" id="RHEA-COMP:10220"/>
        <dbReference type="ChEBI" id="CHEBI:15378"/>
        <dbReference type="ChEBI" id="CHEBI:57856"/>
        <dbReference type="ChEBI" id="CHEBI:59789"/>
        <dbReference type="ChEBI" id="CHEBI:74483"/>
        <dbReference type="ChEBI" id="CHEBI:82748"/>
        <dbReference type="EC" id="2.1.1.176"/>
    </reaction>
</comment>
<feature type="binding site" evidence="14">
    <location>
        <position position="329"/>
    </location>
    <ligand>
        <name>S-adenosyl-L-methionine</name>
        <dbReference type="ChEBI" id="CHEBI:59789"/>
    </ligand>
</feature>
<evidence type="ECO:0000256" key="4">
    <source>
        <dbReference type="ARBA" id="ARBA00012140"/>
    </source>
</evidence>
<dbReference type="InterPro" id="IPR004573">
    <property type="entry name" value="rRNA_ssu_MeTfrase_B"/>
</dbReference>
<keyword evidence="10 14" id="KW-0694">RNA-binding</keyword>
<comment type="function">
    <text evidence="1">Specifically methylates the cytosine at position 967 (m5C967) of 16S rRNA.</text>
</comment>
<keyword evidence="8 14" id="KW-0808">Transferase</keyword>
<dbReference type="InterPro" id="IPR006027">
    <property type="entry name" value="NusB_RsmB_TIM44"/>
</dbReference>
<feature type="domain" description="SAM-dependent MTase RsmB/NOP-type" evidence="15">
    <location>
        <begin position="170"/>
        <end position="448"/>
    </location>
</feature>
<dbReference type="Proteomes" id="UP001597041">
    <property type="component" value="Unassembled WGS sequence"/>
</dbReference>
<evidence type="ECO:0000259" key="15">
    <source>
        <dbReference type="PROSITE" id="PS51686"/>
    </source>
</evidence>
<evidence type="ECO:0000256" key="12">
    <source>
        <dbReference type="ARBA" id="ARBA00031088"/>
    </source>
</evidence>
<dbReference type="PROSITE" id="PS01153">
    <property type="entry name" value="NOL1_NOP2_SUN"/>
    <property type="match status" value="1"/>
</dbReference>
<keyword evidence="17" id="KW-1185">Reference proteome</keyword>
<dbReference type="InterPro" id="IPR001678">
    <property type="entry name" value="MeTrfase_RsmB-F_NOP2_dom"/>
</dbReference>
<comment type="subcellular location">
    <subcellularLocation>
        <location evidence="2">Cytoplasm</location>
    </subcellularLocation>
</comment>
<proteinExistence type="inferred from homology"/>
<dbReference type="InterPro" id="IPR049560">
    <property type="entry name" value="MeTrfase_RsmB-F_NOP2_cat"/>
</dbReference>
<evidence type="ECO:0000313" key="17">
    <source>
        <dbReference type="Proteomes" id="UP001597041"/>
    </source>
</evidence>
<dbReference type="Pfam" id="PF01189">
    <property type="entry name" value="Methyltr_RsmB-F"/>
    <property type="match status" value="1"/>
</dbReference>
<organism evidence="16 17">
    <name type="scientific">Oceanobacillus locisalsi</name>
    <dbReference type="NCBI Taxonomy" id="546107"/>
    <lineage>
        <taxon>Bacteria</taxon>
        <taxon>Bacillati</taxon>
        <taxon>Bacillota</taxon>
        <taxon>Bacilli</taxon>
        <taxon>Bacillales</taxon>
        <taxon>Bacillaceae</taxon>
        <taxon>Oceanobacillus</taxon>
    </lineage>
</organism>
<feature type="active site" description="Nucleophile" evidence="14">
    <location>
        <position position="382"/>
    </location>
</feature>
<keyword evidence="6" id="KW-0698">rRNA processing</keyword>
<evidence type="ECO:0000256" key="2">
    <source>
        <dbReference type="ARBA" id="ARBA00004496"/>
    </source>
</evidence>
<evidence type="ECO:0000256" key="5">
    <source>
        <dbReference type="ARBA" id="ARBA00022490"/>
    </source>
</evidence>
<evidence type="ECO:0000313" key="16">
    <source>
        <dbReference type="EMBL" id="MFD1067189.1"/>
    </source>
</evidence>
<dbReference type="PANTHER" id="PTHR22807">
    <property type="entry name" value="NOP2 YEAST -RELATED NOL1/NOP2/FMU SUN DOMAIN-CONTAINING"/>
    <property type="match status" value="1"/>
</dbReference>
<dbReference type="InterPro" id="IPR018314">
    <property type="entry name" value="RsmB/NOL1/NOP2-like_CS"/>
</dbReference>
<dbReference type="InterPro" id="IPR035926">
    <property type="entry name" value="NusB-like_sf"/>
</dbReference>
<dbReference type="RefSeq" id="WP_379593219.1">
    <property type="nucleotide sequence ID" value="NZ_JBHTKK010000019.1"/>
</dbReference>
<feature type="binding site" evidence="14">
    <location>
        <position position="283"/>
    </location>
    <ligand>
        <name>S-adenosyl-L-methionine</name>
        <dbReference type="ChEBI" id="CHEBI:59789"/>
    </ligand>
</feature>
<dbReference type="SUPFAM" id="SSF48013">
    <property type="entry name" value="NusB-like"/>
    <property type="match status" value="1"/>
</dbReference>
<dbReference type="Gene3D" id="3.40.50.150">
    <property type="entry name" value="Vaccinia Virus protein VP39"/>
    <property type="match status" value="1"/>
</dbReference>
<dbReference type="InterPro" id="IPR054728">
    <property type="entry name" value="RsmB-like_ferredoxin"/>
</dbReference>
<dbReference type="InterPro" id="IPR029063">
    <property type="entry name" value="SAM-dependent_MTases_sf"/>
</dbReference>
<dbReference type="Gene3D" id="1.10.940.10">
    <property type="entry name" value="NusB-like"/>
    <property type="match status" value="1"/>
</dbReference>